<feature type="transmembrane region" description="Helical" evidence="1">
    <location>
        <begin position="29"/>
        <end position="47"/>
    </location>
</feature>
<keyword evidence="1" id="KW-0472">Membrane</keyword>
<dbReference type="EMBL" id="CP084166">
    <property type="protein sequence ID" value="UJG41458.1"/>
    <property type="molecule type" value="Genomic_DNA"/>
</dbReference>
<dbReference type="Proteomes" id="UP001201020">
    <property type="component" value="Chromosome"/>
</dbReference>
<keyword evidence="1" id="KW-0812">Transmembrane</keyword>
<evidence type="ECO:0000313" key="2">
    <source>
        <dbReference type="EMBL" id="UJG41458.1"/>
    </source>
</evidence>
<name>A0A9Y1FMB9_9ARCH</name>
<feature type="transmembrane region" description="Helical" evidence="1">
    <location>
        <begin position="59"/>
        <end position="84"/>
    </location>
</feature>
<dbReference type="AlphaFoldDB" id="A0A9Y1FMB9"/>
<proteinExistence type="predicted"/>
<sequence>MIVEKKSKTTIKKWISNLDIRKLSFRGKLIIIISFLLISSAIIINYINNFQGKIVKYSVWILFGWFFLIIIFYISIKLLSFTVLRNKQQKLKEEIESDKFDQSKD</sequence>
<reference evidence="2" key="1">
    <citation type="journal article" date="2022" name="Nat. Microbiol.">
        <title>Unique mobile elements and scalable gene flow at the prokaryote-eukaryote boundary revealed by circularized Asgard archaea genomes.</title>
        <authorList>
            <person name="Wu F."/>
            <person name="Speth D.R."/>
            <person name="Philosof A."/>
            <person name="Cremiere A."/>
            <person name="Narayanan A."/>
            <person name="Barco R.A."/>
            <person name="Connon S.A."/>
            <person name="Amend J.P."/>
            <person name="Antoshechkin I.A."/>
            <person name="Orphan V.J."/>
        </authorList>
    </citation>
    <scope>NUCLEOTIDE SEQUENCE</scope>
    <source>
        <strain evidence="2">PM71</strain>
    </source>
</reference>
<protein>
    <submittedName>
        <fullName evidence="2">Uncharacterized protein</fullName>
    </submittedName>
</protein>
<evidence type="ECO:0000256" key="1">
    <source>
        <dbReference type="SAM" id="Phobius"/>
    </source>
</evidence>
<gene>
    <name evidence="2" type="ORF">K9W45_03105</name>
</gene>
<organism evidence="2">
    <name type="scientific">Candidatus Heimdallarchaeum aukensis</name>
    <dbReference type="NCBI Taxonomy" id="2876573"/>
    <lineage>
        <taxon>Archaea</taxon>
        <taxon>Promethearchaeati</taxon>
        <taxon>Candidatus Heimdallarchaeota</taxon>
        <taxon>Candidatus Heimdallarchaeia (ex Rinke et al. 2021) (nom. nud.)</taxon>
        <taxon>Candidatus Heimdallarchaeales</taxon>
        <taxon>Candidatus Heimdallarchaeaceae</taxon>
        <taxon>Candidatus Heimdallarchaeum</taxon>
    </lineage>
</organism>
<keyword evidence="1" id="KW-1133">Transmembrane helix</keyword>
<accession>A0A9Y1FMB9</accession>